<dbReference type="NCBIfam" id="NF006566">
    <property type="entry name" value="PRK09076.1"/>
    <property type="match status" value="1"/>
</dbReference>
<organism evidence="4 5">
    <name type="scientific">Dorcoceras hygrometricum</name>
    <dbReference type="NCBI Taxonomy" id="472368"/>
    <lineage>
        <taxon>Eukaryota</taxon>
        <taxon>Viridiplantae</taxon>
        <taxon>Streptophyta</taxon>
        <taxon>Embryophyta</taxon>
        <taxon>Tracheophyta</taxon>
        <taxon>Spermatophyta</taxon>
        <taxon>Magnoliopsida</taxon>
        <taxon>eudicotyledons</taxon>
        <taxon>Gunneridae</taxon>
        <taxon>Pentapetalae</taxon>
        <taxon>asterids</taxon>
        <taxon>lamiids</taxon>
        <taxon>Lamiales</taxon>
        <taxon>Gesneriaceae</taxon>
        <taxon>Didymocarpoideae</taxon>
        <taxon>Trichosporeae</taxon>
        <taxon>Loxocarpinae</taxon>
        <taxon>Dorcoceras</taxon>
    </lineage>
</organism>
<name>A0A2Z7C5M1_9LAMI</name>
<dbReference type="OrthoDB" id="2018133at2759"/>
<reference evidence="4 5" key="1">
    <citation type="journal article" date="2015" name="Proc. Natl. Acad. Sci. U.S.A.">
        <title>The resurrection genome of Boea hygrometrica: A blueprint for survival of dehydration.</title>
        <authorList>
            <person name="Xiao L."/>
            <person name="Yang G."/>
            <person name="Zhang L."/>
            <person name="Yang X."/>
            <person name="Zhao S."/>
            <person name="Ji Z."/>
            <person name="Zhou Q."/>
            <person name="Hu M."/>
            <person name="Wang Y."/>
            <person name="Chen M."/>
            <person name="Xu Y."/>
            <person name="Jin H."/>
            <person name="Xiao X."/>
            <person name="Hu G."/>
            <person name="Bao F."/>
            <person name="Hu Y."/>
            <person name="Wan P."/>
            <person name="Li L."/>
            <person name="Deng X."/>
            <person name="Kuang T."/>
            <person name="Xiang C."/>
            <person name="Zhu J.K."/>
            <person name="Oliver M.J."/>
            <person name="He Y."/>
        </authorList>
    </citation>
    <scope>NUCLEOTIDE SEQUENCE [LARGE SCALE GENOMIC DNA]</scope>
    <source>
        <strain evidence="5">cv. XS01</strain>
    </source>
</reference>
<dbReference type="PROSITE" id="PS00166">
    <property type="entry name" value="ENOYL_COA_HYDRATASE"/>
    <property type="match status" value="1"/>
</dbReference>
<dbReference type="PANTHER" id="PTHR11941">
    <property type="entry name" value="ENOYL-COA HYDRATASE-RELATED"/>
    <property type="match status" value="1"/>
</dbReference>
<dbReference type="SUPFAM" id="SSF52096">
    <property type="entry name" value="ClpP/crotonase"/>
    <property type="match status" value="1"/>
</dbReference>
<dbReference type="InterPro" id="IPR018376">
    <property type="entry name" value="Enoyl-CoA_hyd/isom_CS"/>
</dbReference>
<comment type="similarity">
    <text evidence="1 3">Belongs to the enoyl-CoA hydratase/isomerase family.</text>
</comment>
<gene>
    <name evidence="4" type="ORF">F511_02408</name>
</gene>
<dbReference type="PANTHER" id="PTHR11941:SF141">
    <property type="entry name" value="ENOYL-COA HYDRATASE_ISOMERASE-RELATED"/>
    <property type="match status" value="1"/>
</dbReference>
<dbReference type="Gene3D" id="3.90.226.10">
    <property type="entry name" value="2-enoyl-CoA Hydratase, Chain A, domain 1"/>
    <property type="match status" value="1"/>
</dbReference>
<evidence type="ECO:0000256" key="1">
    <source>
        <dbReference type="ARBA" id="ARBA00005254"/>
    </source>
</evidence>
<dbReference type="GO" id="GO:0016836">
    <property type="term" value="F:hydro-lyase activity"/>
    <property type="evidence" value="ECO:0007669"/>
    <property type="project" value="UniProtKB-ARBA"/>
</dbReference>
<dbReference type="InterPro" id="IPR014748">
    <property type="entry name" value="Enoyl-CoA_hydra_C"/>
</dbReference>
<dbReference type="GO" id="GO:0006635">
    <property type="term" value="P:fatty acid beta-oxidation"/>
    <property type="evidence" value="ECO:0007669"/>
    <property type="project" value="TreeGrafter"/>
</dbReference>
<evidence type="ECO:0000313" key="5">
    <source>
        <dbReference type="Proteomes" id="UP000250235"/>
    </source>
</evidence>
<dbReference type="Gene3D" id="1.10.12.10">
    <property type="entry name" value="Lyase 2-enoyl-coa Hydratase, Chain A, domain 2"/>
    <property type="match status" value="1"/>
</dbReference>
<dbReference type="Proteomes" id="UP000250235">
    <property type="component" value="Unassembled WGS sequence"/>
</dbReference>
<dbReference type="FunFam" id="3.90.226.10:FF:000009">
    <property type="entry name" value="Carnitinyl-CoA dehydratase"/>
    <property type="match status" value="1"/>
</dbReference>
<accession>A0A2Z7C5M1</accession>
<keyword evidence="5" id="KW-1185">Reference proteome</keyword>
<dbReference type="InterPro" id="IPR029045">
    <property type="entry name" value="ClpP/crotonase-like_dom_sf"/>
</dbReference>
<evidence type="ECO:0000256" key="2">
    <source>
        <dbReference type="ARBA" id="ARBA00023239"/>
    </source>
</evidence>
<dbReference type="EMBL" id="KQ999293">
    <property type="protein sequence ID" value="KZV42206.1"/>
    <property type="molecule type" value="Genomic_DNA"/>
</dbReference>
<keyword evidence="2" id="KW-0456">Lyase</keyword>
<dbReference type="AlphaFoldDB" id="A0A2Z7C5M1"/>
<dbReference type="InterPro" id="IPR001753">
    <property type="entry name" value="Enoyl-CoA_hydra/iso"/>
</dbReference>
<dbReference type="CDD" id="cd06558">
    <property type="entry name" value="crotonase-like"/>
    <property type="match status" value="1"/>
</dbReference>
<evidence type="ECO:0000313" key="4">
    <source>
        <dbReference type="EMBL" id="KZV42206.1"/>
    </source>
</evidence>
<dbReference type="FunFam" id="1.10.12.10:FF:000001">
    <property type="entry name" value="Probable enoyl-CoA hydratase, mitochondrial"/>
    <property type="match status" value="1"/>
</dbReference>
<proteinExistence type="inferred from homology"/>
<evidence type="ECO:0000256" key="3">
    <source>
        <dbReference type="RuleBase" id="RU003707"/>
    </source>
</evidence>
<sequence>MSAAVINDYRSRSWTGLKLEIDGHTAIVTLSNPPANTWTVHSLSALRELVRALDADRDVYALVLTGEGEKFFSAGADLKQFAEGDKALAREAARRFGEAFEALSAFRGVSIAAVNGYAMGGGLECALACDLRIAEEQAQLALPEATVGLLPCAGGTQNLPRLVGEGWAKRMILLGERIDAVTALRIGLVEEVVPKGEAKARALAWAAQAGKQSPTSVAACKRLVQATRAHSHAAALVAEREAFVDLFDSADQAEGVNAFLEKRTAQWKNA</sequence>
<protein>
    <submittedName>
        <fullName evidence="4">Enoyl-CoA hydratase</fullName>
    </submittedName>
</protein>
<dbReference type="Pfam" id="PF00378">
    <property type="entry name" value="ECH_1"/>
    <property type="match status" value="1"/>
</dbReference>